<dbReference type="GO" id="GO:0003700">
    <property type="term" value="F:DNA-binding transcription factor activity"/>
    <property type="evidence" value="ECO:0007669"/>
    <property type="project" value="InterPro"/>
</dbReference>
<comment type="caution">
    <text evidence="5">The sequence shown here is derived from an EMBL/GenBank/DDBJ whole genome shotgun (WGS) entry which is preliminary data.</text>
</comment>
<keyword evidence="2" id="KW-0238">DNA-binding</keyword>
<evidence type="ECO:0000256" key="2">
    <source>
        <dbReference type="ARBA" id="ARBA00023125"/>
    </source>
</evidence>
<dbReference type="NCBIfam" id="NF033788">
    <property type="entry name" value="HTH_metalloreg"/>
    <property type="match status" value="1"/>
</dbReference>
<keyword evidence="1" id="KW-0805">Transcription regulation</keyword>
<dbReference type="InterPro" id="IPR036388">
    <property type="entry name" value="WH-like_DNA-bd_sf"/>
</dbReference>
<evidence type="ECO:0000256" key="3">
    <source>
        <dbReference type="ARBA" id="ARBA00023163"/>
    </source>
</evidence>
<sequence length="149" mass="16256">MAIKGVPEELVGEPFQPVDCGAYAALFHALAEPTRLAILEHLGSGEHRVRDVVDHMHLAQSTVSKHLACLRDCGLVTVRIEGRASWFSLADPTRLEALIESAAALLSASGTTLSLREHRDLHDRDAAQWTETVMRVPQLSQPSTSRGKV</sequence>
<evidence type="ECO:0000313" key="6">
    <source>
        <dbReference type="Proteomes" id="UP000252187"/>
    </source>
</evidence>
<feature type="domain" description="HTH arsR-type" evidence="4">
    <location>
        <begin position="15"/>
        <end position="110"/>
    </location>
</feature>
<protein>
    <submittedName>
        <fullName evidence="5">ArsR family transcriptional regulator</fullName>
    </submittedName>
</protein>
<dbReference type="SUPFAM" id="SSF46785">
    <property type="entry name" value="Winged helix' DNA-binding domain"/>
    <property type="match status" value="1"/>
</dbReference>
<gene>
    <name evidence="5" type="ORF">DQ226_13100</name>
</gene>
<dbReference type="SMART" id="SM00418">
    <property type="entry name" value="HTH_ARSR"/>
    <property type="match status" value="1"/>
</dbReference>
<dbReference type="InterPro" id="IPR011991">
    <property type="entry name" value="ArsR-like_HTH"/>
</dbReference>
<accession>A0A365P868</accession>
<organism evidence="5 6">
    <name type="scientific">Dietzia maris</name>
    <dbReference type="NCBI Taxonomy" id="37915"/>
    <lineage>
        <taxon>Bacteria</taxon>
        <taxon>Bacillati</taxon>
        <taxon>Actinomycetota</taxon>
        <taxon>Actinomycetes</taxon>
        <taxon>Mycobacteriales</taxon>
        <taxon>Dietziaceae</taxon>
        <taxon>Dietzia</taxon>
    </lineage>
</organism>
<keyword evidence="3" id="KW-0804">Transcription</keyword>
<dbReference type="InterPro" id="IPR036390">
    <property type="entry name" value="WH_DNA-bd_sf"/>
</dbReference>
<dbReference type="PANTHER" id="PTHR33154">
    <property type="entry name" value="TRANSCRIPTIONAL REGULATOR, ARSR FAMILY"/>
    <property type="match status" value="1"/>
</dbReference>
<name>A0A365P868_9ACTN</name>
<reference evidence="5 6" key="1">
    <citation type="submission" date="2018-06" db="EMBL/GenBank/DDBJ databases">
        <title>Whole genome sequencing of four bacterial strains from South Shetland trench revealing bio-synthetic gene clusters.</title>
        <authorList>
            <person name="Abdel-Mageed W.M."/>
            <person name="Lehri B."/>
            <person name="Jarmusch S.A."/>
            <person name="Miranda K."/>
            <person name="Goodfellow M."/>
            <person name="Jaspars M."/>
            <person name="Karlyshev A.V."/>
        </authorList>
    </citation>
    <scope>NUCLEOTIDE SEQUENCE [LARGE SCALE GENOMIC DNA]</scope>
    <source>
        <strain evidence="5 6">SST1</strain>
    </source>
</reference>
<evidence type="ECO:0000256" key="1">
    <source>
        <dbReference type="ARBA" id="ARBA00023015"/>
    </source>
</evidence>
<dbReference type="Pfam" id="PF01022">
    <property type="entry name" value="HTH_5"/>
    <property type="match status" value="1"/>
</dbReference>
<dbReference type="PANTHER" id="PTHR33154:SF33">
    <property type="entry name" value="TRANSCRIPTIONAL REPRESSOR SDPR"/>
    <property type="match status" value="1"/>
</dbReference>
<dbReference type="PROSITE" id="PS50987">
    <property type="entry name" value="HTH_ARSR_2"/>
    <property type="match status" value="1"/>
</dbReference>
<dbReference type="Gene3D" id="1.10.10.10">
    <property type="entry name" value="Winged helix-like DNA-binding domain superfamily/Winged helix DNA-binding domain"/>
    <property type="match status" value="1"/>
</dbReference>
<dbReference type="GO" id="GO:0003677">
    <property type="term" value="F:DNA binding"/>
    <property type="evidence" value="ECO:0007669"/>
    <property type="project" value="UniProtKB-KW"/>
</dbReference>
<evidence type="ECO:0000259" key="4">
    <source>
        <dbReference type="PROSITE" id="PS50987"/>
    </source>
</evidence>
<dbReference type="CDD" id="cd00090">
    <property type="entry name" value="HTH_ARSR"/>
    <property type="match status" value="1"/>
</dbReference>
<dbReference type="EMBL" id="QNTT01000039">
    <property type="protein sequence ID" value="RBA33317.1"/>
    <property type="molecule type" value="Genomic_DNA"/>
</dbReference>
<dbReference type="InterPro" id="IPR001845">
    <property type="entry name" value="HTH_ArsR_DNA-bd_dom"/>
</dbReference>
<dbReference type="Proteomes" id="UP000252187">
    <property type="component" value="Unassembled WGS sequence"/>
</dbReference>
<evidence type="ECO:0000313" key="5">
    <source>
        <dbReference type="EMBL" id="RBA33317.1"/>
    </source>
</evidence>
<dbReference type="AlphaFoldDB" id="A0A365P868"/>
<dbReference type="InterPro" id="IPR051081">
    <property type="entry name" value="HTH_MetalResp_TranReg"/>
</dbReference>
<proteinExistence type="predicted"/>
<dbReference type="RefSeq" id="WP_096907574.1">
    <property type="nucleotide sequence ID" value="NZ_JBFBMK010000046.1"/>
</dbReference>
<dbReference type="PRINTS" id="PR00778">
    <property type="entry name" value="HTHARSR"/>
</dbReference>